<dbReference type="SMART" id="SM00895">
    <property type="entry name" value="FCD"/>
    <property type="match status" value="1"/>
</dbReference>
<dbReference type="AlphaFoldDB" id="A0A2N3PSM3"/>
<dbReference type="GO" id="GO:0003677">
    <property type="term" value="F:DNA binding"/>
    <property type="evidence" value="ECO:0007669"/>
    <property type="project" value="UniProtKB-KW"/>
</dbReference>
<dbReference type="InterPro" id="IPR008920">
    <property type="entry name" value="TF_FadR/GntR_C"/>
</dbReference>
<keyword evidence="2" id="KW-0238">DNA-binding</keyword>
<dbReference type="EMBL" id="PIUM01000020">
    <property type="protein sequence ID" value="PKU23403.1"/>
    <property type="molecule type" value="Genomic_DNA"/>
</dbReference>
<dbReference type="OrthoDB" id="9812290at2"/>
<dbReference type="PANTHER" id="PTHR43537">
    <property type="entry name" value="TRANSCRIPTIONAL REGULATOR, GNTR FAMILY"/>
    <property type="match status" value="1"/>
</dbReference>
<evidence type="ECO:0000256" key="1">
    <source>
        <dbReference type="ARBA" id="ARBA00023015"/>
    </source>
</evidence>
<evidence type="ECO:0000256" key="3">
    <source>
        <dbReference type="ARBA" id="ARBA00023163"/>
    </source>
</evidence>
<dbReference type="SUPFAM" id="SSF46785">
    <property type="entry name" value="Winged helix' DNA-binding domain"/>
    <property type="match status" value="1"/>
</dbReference>
<evidence type="ECO:0000256" key="2">
    <source>
        <dbReference type="ARBA" id="ARBA00023125"/>
    </source>
</evidence>
<protein>
    <submittedName>
        <fullName evidence="6">GntR family transcriptional regulator</fullName>
    </submittedName>
</protein>
<feature type="domain" description="HTH gntR-type" evidence="5">
    <location>
        <begin position="8"/>
        <end position="75"/>
    </location>
</feature>
<name>A0A2N3PSM3_9PROT</name>
<dbReference type="Pfam" id="PF07729">
    <property type="entry name" value="FCD"/>
    <property type="match status" value="1"/>
</dbReference>
<accession>A0A2N3PSM3</accession>
<evidence type="ECO:0000259" key="5">
    <source>
        <dbReference type="PROSITE" id="PS50949"/>
    </source>
</evidence>
<dbReference type="PRINTS" id="PR00035">
    <property type="entry name" value="HTHGNTR"/>
</dbReference>
<comment type="caution">
    <text evidence="6">The sequence shown here is derived from an EMBL/GenBank/DDBJ whole genome shotgun (WGS) entry which is preliminary data.</text>
</comment>
<organism evidence="6 7">
    <name type="scientific">Telmatospirillum siberiense</name>
    <dbReference type="NCBI Taxonomy" id="382514"/>
    <lineage>
        <taxon>Bacteria</taxon>
        <taxon>Pseudomonadati</taxon>
        <taxon>Pseudomonadota</taxon>
        <taxon>Alphaproteobacteria</taxon>
        <taxon>Rhodospirillales</taxon>
        <taxon>Rhodospirillaceae</taxon>
        <taxon>Telmatospirillum</taxon>
    </lineage>
</organism>
<feature type="region of interest" description="Disordered" evidence="4">
    <location>
        <begin position="222"/>
        <end position="245"/>
    </location>
</feature>
<reference evidence="7" key="1">
    <citation type="submission" date="2017-12" db="EMBL/GenBank/DDBJ databases">
        <title>Draft genome sequence of Telmatospirillum siberiense 26-4b1T, an acidotolerant peatland alphaproteobacterium potentially involved in sulfur cycling.</title>
        <authorList>
            <person name="Hausmann B."/>
            <person name="Pjevac P."/>
            <person name="Schreck K."/>
            <person name="Herbold C.W."/>
            <person name="Daims H."/>
            <person name="Wagner M."/>
            <person name="Pester M."/>
            <person name="Loy A."/>
        </authorList>
    </citation>
    <scope>NUCLEOTIDE SEQUENCE [LARGE SCALE GENOMIC DNA]</scope>
    <source>
        <strain evidence="7">26-4b1</strain>
    </source>
</reference>
<dbReference type="GO" id="GO:0003700">
    <property type="term" value="F:DNA-binding transcription factor activity"/>
    <property type="evidence" value="ECO:0007669"/>
    <property type="project" value="InterPro"/>
</dbReference>
<evidence type="ECO:0000256" key="4">
    <source>
        <dbReference type="SAM" id="MobiDB-lite"/>
    </source>
</evidence>
<dbReference type="InterPro" id="IPR036390">
    <property type="entry name" value="WH_DNA-bd_sf"/>
</dbReference>
<evidence type="ECO:0000313" key="7">
    <source>
        <dbReference type="Proteomes" id="UP000233293"/>
    </source>
</evidence>
<dbReference type="CDD" id="cd07377">
    <property type="entry name" value="WHTH_GntR"/>
    <property type="match status" value="1"/>
</dbReference>
<evidence type="ECO:0000313" key="6">
    <source>
        <dbReference type="EMBL" id="PKU23403.1"/>
    </source>
</evidence>
<keyword evidence="1" id="KW-0805">Transcription regulation</keyword>
<keyword evidence="7" id="KW-1185">Reference proteome</keyword>
<dbReference type="PANTHER" id="PTHR43537:SF50">
    <property type="entry name" value="TRANSCRIPTIONAL REGULATORY PROTEIN"/>
    <property type="match status" value="1"/>
</dbReference>
<dbReference type="InterPro" id="IPR036388">
    <property type="entry name" value="WH-like_DNA-bd_sf"/>
</dbReference>
<dbReference type="InterPro" id="IPR011711">
    <property type="entry name" value="GntR_C"/>
</dbReference>
<sequence length="245" mass="27370">MERIERAKSLTELVTNTLRHSIVEGELELGEALSESKIASRLDVSRTPVREAFARLEIEGLVFAEPQKNTRVFTLGPKDFADICDVRCCLEAKALALAMERRRKDLAAALAETTRRMTEARETGQTRAYLRLDTQFHQRIFDHADNVFLNDAYQTVASKIAALRNRLGSHPDHLKKGFAEHLRLSELIARGGLGEALELLDAHIARREGSFWNLDDGLSGRDGGVTPKGMRPNSALQKDRLPSTP</sequence>
<gene>
    <name evidence="6" type="ORF">CWS72_16195</name>
</gene>
<dbReference type="Proteomes" id="UP000233293">
    <property type="component" value="Unassembled WGS sequence"/>
</dbReference>
<dbReference type="RefSeq" id="WP_101251673.1">
    <property type="nucleotide sequence ID" value="NZ_PIUM01000020.1"/>
</dbReference>
<dbReference type="Pfam" id="PF00392">
    <property type="entry name" value="GntR"/>
    <property type="match status" value="1"/>
</dbReference>
<dbReference type="InterPro" id="IPR000524">
    <property type="entry name" value="Tscrpt_reg_HTH_GntR"/>
</dbReference>
<dbReference type="Gene3D" id="1.10.10.10">
    <property type="entry name" value="Winged helix-like DNA-binding domain superfamily/Winged helix DNA-binding domain"/>
    <property type="match status" value="1"/>
</dbReference>
<dbReference type="SUPFAM" id="SSF48008">
    <property type="entry name" value="GntR ligand-binding domain-like"/>
    <property type="match status" value="1"/>
</dbReference>
<dbReference type="SMART" id="SM00345">
    <property type="entry name" value="HTH_GNTR"/>
    <property type="match status" value="1"/>
</dbReference>
<keyword evidence="3" id="KW-0804">Transcription</keyword>
<dbReference type="Gene3D" id="1.20.120.530">
    <property type="entry name" value="GntR ligand-binding domain-like"/>
    <property type="match status" value="1"/>
</dbReference>
<dbReference type="PROSITE" id="PS50949">
    <property type="entry name" value="HTH_GNTR"/>
    <property type="match status" value="1"/>
</dbReference>
<proteinExistence type="predicted"/>